<evidence type="ECO:0000313" key="3">
    <source>
        <dbReference type="Proteomes" id="UP000701853"/>
    </source>
</evidence>
<dbReference type="EMBL" id="JAHUZN010000007">
    <property type="protein sequence ID" value="KAG8489365.1"/>
    <property type="molecule type" value="Genomic_DNA"/>
</dbReference>
<evidence type="ECO:0000313" key="2">
    <source>
        <dbReference type="EMBL" id="KAG8489365.1"/>
    </source>
</evidence>
<dbReference type="PANTHER" id="PTHR46929:SF23">
    <property type="entry name" value="L10-INTERACTING MYB DOMAIN-CONTAINING PROTEIN-LIKE"/>
    <property type="match status" value="1"/>
</dbReference>
<evidence type="ECO:0000259" key="1">
    <source>
        <dbReference type="Pfam" id="PF12776"/>
    </source>
</evidence>
<dbReference type="OrthoDB" id="1301570at2759"/>
<keyword evidence="3" id="KW-1185">Reference proteome</keyword>
<name>A0A8J6D0V7_9ROSI</name>
<dbReference type="Pfam" id="PF12776">
    <property type="entry name" value="Myb_DNA-bind_3"/>
    <property type="match status" value="1"/>
</dbReference>
<protein>
    <recommendedName>
        <fullName evidence="1">Myb/SANT-like domain-containing protein</fullName>
    </recommendedName>
</protein>
<dbReference type="InterPro" id="IPR024752">
    <property type="entry name" value="Myb/SANT-like_dom"/>
</dbReference>
<accession>A0A8J6D0V7</accession>
<dbReference type="Proteomes" id="UP000701853">
    <property type="component" value="Chromosome 7"/>
</dbReference>
<dbReference type="PANTHER" id="PTHR46929">
    <property type="entry name" value="EXPRESSED PROTEIN"/>
    <property type="match status" value="1"/>
</dbReference>
<proteinExistence type="predicted"/>
<organism evidence="2 3">
    <name type="scientific">Gossypium anomalum</name>
    <dbReference type="NCBI Taxonomy" id="47600"/>
    <lineage>
        <taxon>Eukaryota</taxon>
        <taxon>Viridiplantae</taxon>
        <taxon>Streptophyta</taxon>
        <taxon>Embryophyta</taxon>
        <taxon>Tracheophyta</taxon>
        <taxon>Spermatophyta</taxon>
        <taxon>Magnoliopsida</taxon>
        <taxon>eudicotyledons</taxon>
        <taxon>Gunneridae</taxon>
        <taxon>Pentapetalae</taxon>
        <taxon>rosids</taxon>
        <taxon>malvids</taxon>
        <taxon>Malvales</taxon>
        <taxon>Malvaceae</taxon>
        <taxon>Malvoideae</taxon>
        <taxon>Gossypium</taxon>
    </lineage>
</organism>
<reference evidence="2 3" key="1">
    <citation type="journal article" date="2021" name="bioRxiv">
        <title>The Gossypium anomalum genome as a resource for cotton improvement and evolutionary analysis of hybrid incompatibility.</title>
        <authorList>
            <person name="Grover C.E."/>
            <person name="Yuan D."/>
            <person name="Arick M.A."/>
            <person name="Miller E.R."/>
            <person name="Hu G."/>
            <person name="Peterson D.G."/>
            <person name="Wendel J.F."/>
            <person name="Udall J.A."/>
        </authorList>
    </citation>
    <scope>NUCLEOTIDE SEQUENCE [LARGE SCALE GENOMIC DNA]</scope>
    <source>
        <strain evidence="2">JFW-Udall</strain>
        <tissue evidence="2">Leaf</tissue>
    </source>
</reference>
<sequence>MGVDPSDLLNQGLYEEPESDLIIPTLTGREEREETREWSAKRDEIAQIMWTDYMARNIRMGKGNKEGTSKKFRWTKPIKHLFLEILAEEAQKGNKPSNSFKAISINRVAEAISKRFQVQFDAKYVENHLRTIKNQWQIICTIQGESDFGWDDNMKMISCDRATYDAAVMAHKKYEPFLNKNINHYDEMALVVGKDMATRSFARTFADIYLDDDNQDSEPIDCDNEEIEEVRTKVSPSGTSKRKRKNAQESVVNEQIKFVGEQLGTLANALEQFIADKTPHLYEKVISIEVEGFDDDFLCSVFDYLFGVDVLTFVSHTVALTSVASIYNLEYDEVVALENIQCYDIKNQCRNLDIRLLHVQLLKIGFLVDERCTMS</sequence>
<gene>
    <name evidence="2" type="ORF">CXB51_017501</name>
</gene>
<feature type="domain" description="Myb/SANT-like" evidence="1">
    <location>
        <begin position="73"/>
        <end position="163"/>
    </location>
</feature>
<comment type="caution">
    <text evidence="2">The sequence shown here is derived from an EMBL/GenBank/DDBJ whole genome shotgun (WGS) entry which is preliminary data.</text>
</comment>
<dbReference type="AlphaFoldDB" id="A0A8J6D0V7"/>